<feature type="compositionally biased region" description="Low complexity" evidence="7">
    <location>
        <begin position="11"/>
        <end position="36"/>
    </location>
</feature>
<feature type="compositionally biased region" description="Basic and acidic residues" evidence="7">
    <location>
        <begin position="356"/>
        <end position="374"/>
    </location>
</feature>
<dbReference type="PANTHER" id="PTHR13011">
    <property type="entry name" value="TFIIF-ALPHA"/>
    <property type="match status" value="1"/>
</dbReference>
<keyword evidence="4" id="KW-0238">DNA-binding</keyword>
<keyword evidence="3" id="KW-0805">Transcription regulation</keyword>
<feature type="compositionally biased region" description="Basic and acidic residues" evidence="7">
    <location>
        <begin position="178"/>
        <end position="198"/>
    </location>
</feature>
<evidence type="ECO:0000256" key="2">
    <source>
        <dbReference type="ARBA" id="ARBA00005249"/>
    </source>
</evidence>
<dbReference type="GO" id="GO:0003677">
    <property type="term" value="F:DNA binding"/>
    <property type="evidence" value="ECO:0007669"/>
    <property type="project" value="UniProtKB-KW"/>
</dbReference>
<evidence type="ECO:0000256" key="1">
    <source>
        <dbReference type="ARBA" id="ARBA00004123"/>
    </source>
</evidence>
<dbReference type="GO" id="GO:0032968">
    <property type="term" value="P:positive regulation of transcription elongation by RNA polymerase II"/>
    <property type="evidence" value="ECO:0007669"/>
    <property type="project" value="InterPro"/>
</dbReference>
<feature type="compositionally biased region" description="Polar residues" evidence="7">
    <location>
        <begin position="542"/>
        <end position="551"/>
    </location>
</feature>
<feature type="region of interest" description="Disordered" evidence="7">
    <location>
        <begin position="151"/>
        <end position="229"/>
    </location>
</feature>
<dbReference type="GO" id="GO:0005674">
    <property type="term" value="C:transcription factor TFIIF complex"/>
    <property type="evidence" value="ECO:0007669"/>
    <property type="project" value="TreeGrafter"/>
</dbReference>
<dbReference type="GO" id="GO:0016251">
    <property type="term" value="F:RNA polymerase II general transcription initiation factor activity"/>
    <property type="evidence" value="ECO:0007669"/>
    <property type="project" value="TreeGrafter"/>
</dbReference>
<sequence length="736" mass="81755">MNGNPQPHAVASAANGPRPSSSASSAAALPSSAPTPHNGPPRRRRRPQAADPMRPVYRPLKKISRPVVSNTQMQGQNLAPVATTMDGATGQTFEQTRQQLVSQKAVSLPLMVTRRDLKELRHHVMRLQQSQGKAKVDVLNEDHFTRPIRLHRRDPRAPPSGGGMQYEEEDTKEDLEESKERERIELQKEERRKIREENQAQIAPSASKKTQAFQKKTEQKFRPEDTPEAEKRRLLRYEETLPWHLEDFDNKQTWVGSYESELSETHVMLTTDFVDGRGDVIQMIPLERWYKFIAKGKGKVYSADEVDEIWKKTGSMPKFLSNIEEISIKRERELQMQNKGPGRMRTRVGGGDDDEGASRKRSANDDVPRIKREADADDIDFNMEEDFADDEEGLNGLFEGEEADVKEAAEKLKRDQLAAAAFDLRDEDEIYRQEERERQEAEQQKKLEKKLRKALTKREKNIDYEDDSDSNPYASTSSESDDDTEAEQQRAKEEAERREAEQNGKAADGDKLASGASTRGANTPSGVHKTMDINKKKRPGSPNLSEASGNESSRKKKKKSKHPDGARKSSLVHLSGTKDASKRGAGSGSDSEMTDAGKPKKNKLKVKLEGSPSGSPGGSRAGSPAASYMNGSRAGSPIAPGSAVSASSPKFLPSAAEIYKALPAEGMTIQSLIGTFRDRVDKNNTPLFIKLVKAVSSFDNQRKWLIPLPQMPSEEHLNVVMRGQKAAPKSAAASPS</sequence>
<dbReference type="GO" id="GO:0006367">
    <property type="term" value="P:transcription initiation at RNA polymerase II promoter"/>
    <property type="evidence" value="ECO:0007669"/>
    <property type="project" value="InterPro"/>
</dbReference>
<keyword evidence="9" id="KW-1185">Reference proteome</keyword>
<dbReference type="InterPro" id="IPR011039">
    <property type="entry name" value="TFIIF_interaction"/>
</dbReference>
<feature type="compositionally biased region" description="Acidic residues" evidence="7">
    <location>
        <begin position="166"/>
        <end position="177"/>
    </location>
</feature>
<comment type="caution">
    <text evidence="8">The sequence shown here is derived from an EMBL/GenBank/DDBJ whole genome shotgun (WGS) entry which is preliminary data.</text>
</comment>
<comment type="similarity">
    <text evidence="2">Belongs to the TFIIF alpha subunit family.</text>
</comment>
<evidence type="ECO:0000256" key="6">
    <source>
        <dbReference type="ARBA" id="ARBA00023242"/>
    </source>
</evidence>
<dbReference type="EMBL" id="ML986640">
    <property type="protein sequence ID" value="KAF2262443.1"/>
    <property type="molecule type" value="Genomic_DNA"/>
</dbReference>
<feature type="region of interest" description="Disordered" evidence="7">
    <location>
        <begin position="334"/>
        <end position="382"/>
    </location>
</feature>
<accession>A0A9P4K7J2</accession>
<reference evidence="9" key="1">
    <citation type="journal article" date="2020" name="Stud. Mycol.">
        <title>101 Dothideomycetes genomes: A test case for predicting lifestyles and emergence of pathogens.</title>
        <authorList>
            <person name="Haridas S."/>
            <person name="Albert R."/>
            <person name="Binder M."/>
            <person name="Bloem J."/>
            <person name="LaButti K."/>
            <person name="Salamov A."/>
            <person name="Andreopoulos B."/>
            <person name="Baker S."/>
            <person name="Barry K."/>
            <person name="Bills G."/>
            <person name="Bluhm B."/>
            <person name="Cannon C."/>
            <person name="Castanera R."/>
            <person name="Culley D."/>
            <person name="Daum C."/>
            <person name="Ezra D."/>
            <person name="Gonzalez J."/>
            <person name="Henrissat B."/>
            <person name="Kuo A."/>
            <person name="Liang C."/>
            <person name="Lipzen A."/>
            <person name="Lutzoni F."/>
            <person name="Magnuson J."/>
            <person name="Mondo S."/>
            <person name="Nolan M."/>
            <person name="Ohm R."/>
            <person name="Pangilinan J."/>
            <person name="Park H.-J."/>
            <person name="Ramirez L."/>
            <person name="Alfaro M."/>
            <person name="Sun H."/>
            <person name="Tritt A."/>
            <person name="Yoshinaga Y."/>
            <person name="Zwiers L.-H."/>
            <person name="Turgeon B."/>
            <person name="Goodwin S."/>
            <person name="Spatafora J."/>
            <person name="Crous P."/>
            <person name="Grigoriev I."/>
        </authorList>
    </citation>
    <scope>NUCLEOTIDE SEQUENCE [LARGE SCALE GENOMIC DNA]</scope>
    <source>
        <strain evidence="9">CBS 304.66</strain>
    </source>
</reference>
<feature type="compositionally biased region" description="Basic and acidic residues" evidence="7">
    <location>
        <begin position="487"/>
        <end position="511"/>
    </location>
</feature>
<keyword evidence="5" id="KW-0804">Transcription</keyword>
<feature type="compositionally biased region" description="Polar residues" evidence="7">
    <location>
        <begin position="515"/>
        <end position="525"/>
    </location>
</feature>
<evidence type="ECO:0000313" key="9">
    <source>
        <dbReference type="Proteomes" id="UP000800093"/>
    </source>
</evidence>
<feature type="compositionally biased region" description="Basic and acidic residues" evidence="7">
    <location>
        <begin position="215"/>
        <end position="229"/>
    </location>
</feature>
<evidence type="ECO:0000256" key="4">
    <source>
        <dbReference type="ARBA" id="ARBA00023125"/>
    </source>
</evidence>
<dbReference type="GO" id="GO:0001096">
    <property type="term" value="F:TFIIF-class transcription factor complex binding"/>
    <property type="evidence" value="ECO:0007669"/>
    <property type="project" value="TreeGrafter"/>
</dbReference>
<evidence type="ECO:0000256" key="7">
    <source>
        <dbReference type="SAM" id="MobiDB-lite"/>
    </source>
</evidence>
<gene>
    <name evidence="8" type="ORF">CC78DRAFT_618502</name>
</gene>
<keyword evidence="6" id="KW-0539">Nucleus</keyword>
<dbReference type="PANTHER" id="PTHR13011:SF0">
    <property type="entry name" value="GENERAL TRANSCRIPTION FACTOR IIF SUBUNIT 1"/>
    <property type="match status" value="1"/>
</dbReference>
<dbReference type="AlphaFoldDB" id="A0A9P4K7J2"/>
<feature type="region of interest" description="Disordered" evidence="7">
    <location>
        <begin position="1"/>
        <end position="63"/>
    </location>
</feature>
<name>A0A9P4K7J2_9PLEO</name>
<organism evidence="8 9">
    <name type="scientific">Lojkania enalia</name>
    <dbReference type="NCBI Taxonomy" id="147567"/>
    <lineage>
        <taxon>Eukaryota</taxon>
        <taxon>Fungi</taxon>
        <taxon>Dikarya</taxon>
        <taxon>Ascomycota</taxon>
        <taxon>Pezizomycotina</taxon>
        <taxon>Dothideomycetes</taxon>
        <taxon>Pleosporomycetidae</taxon>
        <taxon>Pleosporales</taxon>
        <taxon>Pleosporales incertae sedis</taxon>
        <taxon>Lojkania</taxon>
    </lineage>
</organism>
<evidence type="ECO:0008006" key="10">
    <source>
        <dbReference type="Google" id="ProtNLM"/>
    </source>
</evidence>
<evidence type="ECO:0000256" key="3">
    <source>
        <dbReference type="ARBA" id="ARBA00023015"/>
    </source>
</evidence>
<feature type="compositionally biased region" description="Polar residues" evidence="7">
    <location>
        <begin position="199"/>
        <end position="214"/>
    </location>
</feature>
<evidence type="ECO:0000313" key="8">
    <source>
        <dbReference type="EMBL" id="KAF2262443.1"/>
    </source>
</evidence>
<proteinExistence type="inferred from homology"/>
<dbReference type="Proteomes" id="UP000800093">
    <property type="component" value="Unassembled WGS sequence"/>
</dbReference>
<feature type="region of interest" description="Disordered" evidence="7">
    <location>
        <begin position="455"/>
        <end position="648"/>
    </location>
</feature>
<protein>
    <recommendedName>
        <fullName evidence="10">Transcription initiation factor IIF subunit alpha</fullName>
    </recommendedName>
</protein>
<dbReference type="SUPFAM" id="SSF50916">
    <property type="entry name" value="Rap30/74 interaction domains"/>
    <property type="match status" value="1"/>
</dbReference>
<comment type="subcellular location">
    <subcellularLocation>
        <location evidence="1">Nucleus</location>
    </subcellularLocation>
</comment>
<evidence type="ECO:0000256" key="5">
    <source>
        <dbReference type="ARBA" id="ARBA00023163"/>
    </source>
</evidence>
<dbReference type="OrthoDB" id="76676at2759"/>
<dbReference type="InterPro" id="IPR008851">
    <property type="entry name" value="TFIIF-alpha"/>
</dbReference>